<dbReference type="PANTHER" id="PTHR34598:SF3">
    <property type="entry name" value="OXIDOREDUCTASE AN1597"/>
    <property type="match status" value="1"/>
</dbReference>
<sequence>MNQSPLPEPGLQPGIAAQVPYLRSDLDRLHVEYAARILGADLIDCRPCWIRDGRANPPSLDAEGFALTACPSRVIAERGDDLRGARLGPEALKAVQRAYWDQTIPHILAISGAREVVPVHAASVRYSQRTGQQQVMTPAGWVHIDYDPQEAEVQLRETLELNGCTPAPFSRYVLYQGWRALSPPPQDFPLALCDGRTVSPQDAVPIDYHMEAGGRDVTYRSTGIRHNADHQWWYFPDMTIDEMILFKGFDSALGDRLKVIHVAIEDTSRPEAVPRISLESRYFALFD</sequence>
<evidence type="ECO:0000313" key="2">
    <source>
        <dbReference type="Proteomes" id="UP001595604"/>
    </source>
</evidence>
<accession>A0ABV7IM50</accession>
<evidence type="ECO:0000313" key="1">
    <source>
        <dbReference type="EMBL" id="MFC3173734.1"/>
    </source>
</evidence>
<dbReference type="EMBL" id="JBHRTQ010000005">
    <property type="protein sequence ID" value="MFC3173734.1"/>
    <property type="molecule type" value="Genomic_DNA"/>
</dbReference>
<protein>
    <submittedName>
        <fullName evidence="1">CmcJ/NvfI family oxidoreductase</fullName>
    </submittedName>
</protein>
<dbReference type="NCBIfam" id="NF041278">
    <property type="entry name" value="CmcJ_NvfI_EfuI"/>
    <property type="match status" value="1"/>
</dbReference>
<dbReference type="PANTHER" id="PTHR34598">
    <property type="entry name" value="BLL6449 PROTEIN"/>
    <property type="match status" value="1"/>
</dbReference>
<comment type="caution">
    <text evidence="1">The sequence shown here is derived from an EMBL/GenBank/DDBJ whole genome shotgun (WGS) entry which is preliminary data.</text>
</comment>
<dbReference type="Proteomes" id="UP001595604">
    <property type="component" value="Unassembled WGS sequence"/>
</dbReference>
<gene>
    <name evidence="1" type="ORF">ACFOD9_05660</name>
</gene>
<proteinExistence type="predicted"/>
<organism evidence="1 2">
    <name type="scientific">Novosphingobium bradum</name>
    <dbReference type="NCBI Taxonomy" id="1737444"/>
    <lineage>
        <taxon>Bacteria</taxon>
        <taxon>Pseudomonadati</taxon>
        <taxon>Pseudomonadota</taxon>
        <taxon>Alphaproteobacteria</taxon>
        <taxon>Sphingomonadales</taxon>
        <taxon>Sphingomonadaceae</taxon>
        <taxon>Novosphingobium</taxon>
    </lineage>
</organism>
<dbReference type="InterPro" id="IPR044053">
    <property type="entry name" value="AsaB-like"/>
</dbReference>
<reference evidence="2" key="1">
    <citation type="journal article" date="2019" name="Int. J. Syst. Evol. Microbiol.">
        <title>The Global Catalogue of Microorganisms (GCM) 10K type strain sequencing project: providing services to taxonomists for standard genome sequencing and annotation.</title>
        <authorList>
            <consortium name="The Broad Institute Genomics Platform"/>
            <consortium name="The Broad Institute Genome Sequencing Center for Infectious Disease"/>
            <person name="Wu L."/>
            <person name="Ma J."/>
        </authorList>
    </citation>
    <scope>NUCLEOTIDE SEQUENCE [LARGE SCALE GENOMIC DNA]</scope>
    <source>
        <strain evidence="2">KCTC 42984</strain>
    </source>
</reference>
<dbReference type="RefSeq" id="WP_379509119.1">
    <property type="nucleotide sequence ID" value="NZ_JBHRTQ010000005.1"/>
</dbReference>
<keyword evidence="2" id="KW-1185">Reference proteome</keyword>
<name>A0ABV7IM50_9SPHN</name>